<feature type="domain" description="Chromo" evidence="2">
    <location>
        <begin position="151"/>
        <end position="182"/>
    </location>
</feature>
<comment type="subcellular location">
    <subcellularLocation>
        <location evidence="1">Nucleus</location>
    </subcellularLocation>
</comment>
<gene>
    <name evidence="3" type="ORF">UPYG_G00090500</name>
</gene>
<dbReference type="PROSITE" id="PS50013">
    <property type="entry name" value="CHROMO_2"/>
    <property type="match status" value="1"/>
</dbReference>
<name>A0ABD0Y009_UMBPY</name>
<dbReference type="InterPro" id="IPR016197">
    <property type="entry name" value="Chromo-like_dom_sf"/>
</dbReference>
<accession>A0ABD0Y009</accession>
<evidence type="ECO:0000313" key="4">
    <source>
        <dbReference type="Proteomes" id="UP001557470"/>
    </source>
</evidence>
<protein>
    <recommendedName>
        <fullName evidence="2">Chromo domain-containing protein</fullName>
    </recommendedName>
</protein>
<evidence type="ECO:0000313" key="3">
    <source>
        <dbReference type="EMBL" id="KAL1007706.1"/>
    </source>
</evidence>
<dbReference type="GO" id="GO:0005634">
    <property type="term" value="C:nucleus"/>
    <property type="evidence" value="ECO:0007669"/>
    <property type="project" value="UniProtKB-SubCell"/>
</dbReference>
<dbReference type="Proteomes" id="UP001557470">
    <property type="component" value="Unassembled WGS sequence"/>
</dbReference>
<dbReference type="InterPro" id="IPR000953">
    <property type="entry name" value="Chromo/chromo_shadow_dom"/>
</dbReference>
<dbReference type="InterPro" id="IPR056924">
    <property type="entry name" value="SH3_Tf2-1"/>
</dbReference>
<dbReference type="PANTHER" id="PTHR46148">
    <property type="entry name" value="CHROMO DOMAIN-CONTAINING PROTEIN"/>
    <property type="match status" value="1"/>
</dbReference>
<dbReference type="Gene3D" id="2.40.50.40">
    <property type="match status" value="1"/>
</dbReference>
<comment type="caution">
    <text evidence="3">The sequence shown here is derived from an EMBL/GenBank/DDBJ whole genome shotgun (WGS) entry which is preliminary data.</text>
</comment>
<reference evidence="3 4" key="1">
    <citation type="submission" date="2024-06" db="EMBL/GenBank/DDBJ databases">
        <authorList>
            <person name="Pan Q."/>
            <person name="Wen M."/>
            <person name="Jouanno E."/>
            <person name="Zahm M."/>
            <person name="Klopp C."/>
            <person name="Cabau C."/>
            <person name="Louis A."/>
            <person name="Berthelot C."/>
            <person name="Parey E."/>
            <person name="Roest Crollius H."/>
            <person name="Montfort J."/>
            <person name="Robinson-Rechavi M."/>
            <person name="Bouchez O."/>
            <person name="Lampietro C."/>
            <person name="Lopez Roques C."/>
            <person name="Donnadieu C."/>
            <person name="Postlethwait J."/>
            <person name="Bobe J."/>
            <person name="Verreycken H."/>
            <person name="Guiguen Y."/>
        </authorList>
    </citation>
    <scope>NUCLEOTIDE SEQUENCE [LARGE SCALE GENOMIC DNA]</scope>
    <source>
        <strain evidence="3">Up_M1</strain>
        <tissue evidence="3">Testis</tissue>
    </source>
</reference>
<dbReference type="PANTHER" id="PTHR46148:SF60">
    <property type="entry name" value="CHROMO DOMAIN-CONTAINING PROTEIN"/>
    <property type="match status" value="1"/>
</dbReference>
<organism evidence="3 4">
    <name type="scientific">Umbra pygmaea</name>
    <name type="common">Eastern mudminnow</name>
    <dbReference type="NCBI Taxonomy" id="75934"/>
    <lineage>
        <taxon>Eukaryota</taxon>
        <taxon>Metazoa</taxon>
        <taxon>Chordata</taxon>
        <taxon>Craniata</taxon>
        <taxon>Vertebrata</taxon>
        <taxon>Euteleostomi</taxon>
        <taxon>Actinopterygii</taxon>
        <taxon>Neopterygii</taxon>
        <taxon>Teleostei</taxon>
        <taxon>Protacanthopterygii</taxon>
        <taxon>Esociformes</taxon>
        <taxon>Umbridae</taxon>
        <taxon>Umbra</taxon>
    </lineage>
</organism>
<sequence length="182" mass="21282">MNQCALGYQPPLFPWDTDPSPVDSVEQWFRSSSRVWEAAHQHLERATRTQQRFADRRRRPAPSYRVGQRVWLSTRDIRQSLPCKKLSQRYIGPFKILKRINPVTYKLLLPRHYRISSSFHVSLLKPVFYSPLHPPVRTPPPPFDVGGEPAYAVNGLVDSRRRQGSLQYLVDWVGYGPEERSW</sequence>
<dbReference type="Pfam" id="PF24626">
    <property type="entry name" value="SH3_Tf2-1"/>
    <property type="match status" value="1"/>
</dbReference>
<evidence type="ECO:0000259" key="2">
    <source>
        <dbReference type="PROSITE" id="PS50013"/>
    </source>
</evidence>
<dbReference type="AlphaFoldDB" id="A0ABD0Y009"/>
<dbReference type="SUPFAM" id="SSF54160">
    <property type="entry name" value="Chromo domain-like"/>
    <property type="match status" value="1"/>
</dbReference>
<feature type="non-terminal residue" evidence="3">
    <location>
        <position position="182"/>
    </location>
</feature>
<keyword evidence="4" id="KW-1185">Reference proteome</keyword>
<evidence type="ECO:0000256" key="1">
    <source>
        <dbReference type="ARBA" id="ARBA00004123"/>
    </source>
</evidence>
<proteinExistence type="predicted"/>
<dbReference type="EMBL" id="JAGEUA010000002">
    <property type="protein sequence ID" value="KAL1007706.1"/>
    <property type="molecule type" value="Genomic_DNA"/>
</dbReference>